<dbReference type="InterPro" id="IPR018768">
    <property type="entry name" value="DUF2344"/>
</dbReference>
<dbReference type="Pfam" id="PF10105">
    <property type="entry name" value="DUF2344"/>
    <property type="match status" value="1"/>
</dbReference>
<evidence type="ECO:0000313" key="3">
    <source>
        <dbReference type="Proteomes" id="UP000263486"/>
    </source>
</evidence>
<dbReference type="RefSeq" id="WP_114643272.1">
    <property type="nucleotide sequence ID" value="NZ_JAACIO010000026.1"/>
</dbReference>
<sequence>MKKRIVFDRVGDMKYISHLDTIRFLERLFKKTGIIIKHSEGFTPRPKLSFGNPVSLGDEAYNELMDAEIISELSNEEILELLNSNSPEGFKFHEIYDVPKKSGIANDFDILIYEIEGSTADIDTLENLLNSDEIIEVREKRGKTQERNLKEKIGDLKRIGNKIFLELYNISPKGLFALAEIDSKDLKVTRMGYKKSK</sequence>
<comment type="caution">
    <text evidence="2">The sequence shown here is derived from an EMBL/GenBank/DDBJ whole genome shotgun (WGS) entry which is preliminary data.</text>
</comment>
<dbReference type="NCBIfam" id="TIGR03936">
    <property type="entry name" value="sam_1_link_chp"/>
    <property type="match status" value="1"/>
</dbReference>
<reference evidence="2 3" key="1">
    <citation type="submission" date="2018-08" db="EMBL/GenBank/DDBJ databases">
        <title>Draft genome sequence of Psychrilyobacter sp. strain SD5 isolated from Black Sea water.</title>
        <authorList>
            <person name="Yadav S."/>
            <person name="Villanueva L."/>
            <person name="Damste J.S.S."/>
        </authorList>
    </citation>
    <scope>NUCLEOTIDE SEQUENCE [LARGE SCALE GENOMIC DNA]</scope>
    <source>
        <strain evidence="2 3">SD5</strain>
    </source>
</reference>
<dbReference type="Proteomes" id="UP000263486">
    <property type="component" value="Unassembled WGS sequence"/>
</dbReference>
<feature type="domain" description="DUF2344" evidence="1">
    <location>
        <begin position="4"/>
        <end position="158"/>
    </location>
</feature>
<evidence type="ECO:0000313" key="2">
    <source>
        <dbReference type="EMBL" id="REI39966.1"/>
    </source>
</evidence>
<name>A0ABX9KEJ5_9FUSO</name>
<evidence type="ECO:0000259" key="1">
    <source>
        <dbReference type="Pfam" id="PF10105"/>
    </source>
</evidence>
<organism evidence="2 3">
    <name type="scientific">Psychrilyobacter piezotolerans</name>
    <dbReference type="NCBI Taxonomy" id="2293438"/>
    <lineage>
        <taxon>Bacteria</taxon>
        <taxon>Fusobacteriati</taxon>
        <taxon>Fusobacteriota</taxon>
        <taxon>Fusobacteriia</taxon>
        <taxon>Fusobacteriales</taxon>
        <taxon>Fusobacteriaceae</taxon>
        <taxon>Psychrilyobacter</taxon>
    </lineage>
</organism>
<accession>A0ABX9KEJ5</accession>
<proteinExistence type="predicted"/>
<keyword evidence="3" id="KW-1185">Reference proteome</keyword>
<protein>
    <submittedName>
        <fullName evidence="2">DUF2344 domain-containing protein</fullName>
    </submittedName>
</protein>
<dbReference type="EMBL" id="QUAJ01000027">
    <property type="protein sequence ID" value="REI39966.1"/>
    <property type="molecule type" value="Genomic_DNA"/>
</dbReference>
<gene>
    <name evidence="2" type="ORF">DYH56_12805</name>
</gene>